<name>A0A1G4KCU1_9SACH</name>
<evidence type="ECO:0000256" key="1">
    <source>
        <dbReference type="SAM" id="MobiDB-lite"/>
    </source>
</evidence>
<dbReference type="AlphaFoldDB" id="A0A1G4KCU1"/>
<dbReference type="OrthoDB" id="4034781at2759"/>
<evidence type="ECO:0000313" key="3">
    <source>
        <dbReference type="Proteomes" id="UP000191024"/>
    </source>
</evidence>
<organism evidence="2 3">
    <name type="scientific">Lachancea mirantina</name>
    <dbReference type="NCBI Taxonomy" id="1230905"/>
    <lineage>
        <taxon>Eukaryota</taxon>
        <taxon>Fungi</taxon>
        <taxon>Dikarya</taxon>
        <taxon>Ascomycota</taxon>
        <taxon>Saccharomycotina</taxon>
        <taxon>Saccharomycetes</taxon>
        <taxon>Saccharomycetales</taxon>
        <taxon>Saccharomycetaceae</taxon>
        <taxon>Lachancea</taxon>
    </lineage>
</organism>
<reference evidence="2 3" key="1">
    <citation type="submission" date="2016-03" db="EMBL/GenBank/DDBJ databases">
        <authorList>
            <person name="Devillers H."/>
        </authorList>
    </citation>
    <scope>NUCLEOTIDE SEQUENCE [LARGE SCALE GENOMIC DNA]</scope>
    <source>
        <strain evidence="2">CBS 11717</strain>
    </source>
</reference>
<dbReference type="EMBL" id="LT598469">
    <property type="protein sequence ID" value="SCV02177.1"/>
    <property type="molecule type" value="Genomic_DNA"/>
</dbReference>
<feature type="compositionally biased region" description="Polar residues" evidence="1">
    <location>
        <begin position="32"/>
        <end position="45"/>
    </location>
</feature>
<feature type="region of interest" description="Disordered" evidence="1">
    <location>
        <begin position="1"/>
        <end position="47"/>
    </location>
</feature>
<proteinExistence type="predicted"/>
<protein>
    <submittedName>
        <fullName evidence="2">LAMI_0G16600g1_1</fullName>
    </submittedName>
</protein>
<gene>
    <name evidence="2" type="ORF">LAMI_0G16600G</name>
</gene>
<evidence type="ECO:0000313" key="2">
    <source>
        <dbReference type="EMBL" id="SCV02177.1"/>
    </source>
</evidence>
<keyword evidence="3" id="KW-1185">Reference proteome</keyword>
<sequence>MTEASSLKRSPTTPSTPRLAGDYNSKKFKGEFSSSPTKSGKNKTPSVKELMKENICQARELKKVKELLSFLELERKASMENYGT</sequence>
<feature type="compositionally biased region" description="Polar residues" evidence="1">
    <location>
        <begin position="1"/>
        <end position="16"/>
    </location>
</feature>
<accession>A0A1G4KCU1</accession>
<dbReference type="Proteomes" id="UP000191024">
    <property type="component" value="Chromosome G"/>
</dbReference>